<name>A0A1S9DK61_ASPOZ</name>
<dbReference type="AlphaFoldDB" id="A0A1S9DK61"/>
<sequence length="71" mass="7953">MYQQIIGRSGRQISTVARRAGTNDNSSNRTQINPSLLRRQGPAWALAGGGMVATLEGVYLMLRSFRRLRYI</sequence>
<evidence type="ECO:0000313" key="3">
    <source>
        <dbReference type="Proteomes" id="UP000190312"/>
    </source>
</evidence>
<dbReference type="Proteomes" id="UP000190312">
    <property type="component" value="Unassembled WGS sequence"/>
</dbReference>
<evidence type="ECO:0000313" key="2">
    <source>
        <dbReference type="EMBL" id="OOO09459.1"/>
    </source>
</evidence>
<keyword evidence="1" id="KW-0472">Membrane</keyword>
<gene>
    <name evidence="2" type="ORF">OAory_01107550</name>
</gene>
<dbReference type="OrthoDB" id="4328642at2759"/>
<reference evidence="2 3" key="1">
    <citation type="submission" date="2016-10" db="EMBL/GenBank/DDBJ databases">
        <title>Genome sequencing of Aspergillus oryzae BCC7051.</title>
        <authorList>
            <person name="Thammarongtham C."/>
            <person name="Vorapreeda T."/>
            <person name="Nookaew I."/>
            <person name="Srisuk T."/>
            <person name="Land M."/>
            <person name="Jeennor S."/>
            <person name="Laoteng K."/>
        </authorList>
    </citation>
    <scope>NUCLEOTIDE SEQUENCE [LARGE SCALE GENOMIC DNA]</scope>
    <source>
        <strain evidence="2 3">BCC7051</strain>
    </source>
</reference>
<protein>
    <submittedName>
        <fullName evidence="2">Uncharacterized protein</fullName>
    </submittedName>
</protein>
<comment type="caution">
    <text evidence="2">The sequence shown here is derived from an EMBL/GenBank/DDBJ whole genome shotgun (WGS) entry which is preliminary data.</text>
</comment>
<evidence type="ECO:0000256" key="1">
    <source>
        <dbReference type="SAM" id="Phobius"/>
    </source>
</evidence>
<organism evidence="2 3">
    <name type="scientific">Aspergillus oryzae</name>
    <name type="common">Yellow koji mold</name>
    <dbReference type="NCBI Taxonomy" id="5062"/>
    <lineage>
        <taxon>Eukaryota</taxon>
        <taxon>Fungi</taxon>
        <taxon>Dikarya</taxon>
        <taxon>Ascomycota</taxon>
        <taxon>Pezizomycotina</taxon>
        <taxon>Eurotiomycetes</taxon>
        <taxon>Eurotiomycetidae</taxon>
        <taxon>Eurotiales</taxon>
        <taxon>Aspergillaceae</taxon>
        <taxon>Aspergillus</taxon>
        <taxon>Aspergillus subgen. Circumdati</taxon>
    </lineage>
</organism>
<keyword evidence="1" id="KW-1133">Transmembrane helix</keyword>
<feature type="transmembrane region" description="Helical" evidence="1">
    <location>
        <begin position="43"/>
        <end position="62"/>
    </location>
</feature>
<accession>A0A1S9DK61</accession>
<proteinExistence type="predicted"/>
<keyword evidence="1" id="KW-0812">Transmembrane</keyword>
<dbReference type="EMBL" id="MKZY01000005">
    <property type="protein sequence ID" value="OOO09459.1"/>
    <property type="molecule type" value="Genomic_DNA"/>
</dbReference>